<evidence type="ECO:0000313" key="2">
    <source>
        <dbReference type="EMBL" id="URE42429.1"/>
    </source>
</evidence>
<evidence type="ECO:0000256" key="1">
    <source>
        <dbReference type="SAM" id="SignalP"/>
    </source>
</evidence>
<keyword evidence="3" id="KW-1185">Reference proteome</keyword>
<feature type="chain" id="PRO_5039154494" evidence="1">
    <location>
        <begin position="17"/>
        <end position="89"/>
    </location>
</feature>
<dbReference type="OrthoDB" id="1667587at2759"/>
<keyword evidence="1" id="KW-0732">Signal</keyword>
<dbReference type="AlphaFoldDB" id="A0A9E7I5P3"/>
<dbReference type="Proteomes" id="UP001055439">
    <property type="component" value="Chromosome 9"/>
</dbReference>
<sequence length="89" mass="10114">MRAFFPFFFCLVVIKAREIGVKFGRVCRRSSIAFSLSLSLSLPSLHRASETALHSIDIEVCTLSIEIHVESLMLQCPLNSLDISDCWFY</sequence>
<proteinExistence type="predicted"/>
<accession>A0A9E7I5P3</accession>
<dbReference type="EMBL" id="CP097511">
    <property type="protein sequence ID" value="URE42429.1"/>
    <property type="molecule type" value="Genomic_DNA"/>
</dbReference>
<feature type="signal peptide" evidence="1">
    <location>
        <begin position="1"/>
        <end position="16"/>
    </location>
</feature>
<name>A0A9E7I5P3_9LILI</name>
<evidence type="ECO:0000313" key="3">
    <source>
        <dbReference type="Proteomes" id="UP001055439"/>
    </source>
</evidence>
<gene>
    <name evidence="2" type="ORF">MUK42_13991</name>
</gene>
<reference evidence="2" key="1">
    <citation type="submission" date="2022-05" db="EMBL/GenBank/DDBJ databases">
        <title>The Musa troglodytarum L. genome provides insights into the mechanism of non-climacteric behaviour and enrichment of carotenoids.</title>
        <authorList>
            <person name="Wang J."/>
        </authorList>
    </citation>
    <scope>NUCLEOTIDE SEQUENCE</scope>
    <source>
        <tissue evidence="2">Leaf</tissue>
    </source>
</reference>
<organism evidence="2 3">
    <name type="scientific">Musa troglodytarum</name>
    <name type="common">fe'i banana</name>
    <dbReference type="NCBI Taxonomy" id="320322"/>
    <lineage>
        <taxon>Eukaryota</taxon>
        <taxon>Viridiplantae</taxon>
        <taxon>Streptophyta</taxon>
        <taxon>Embryophyta</taxon>
        <taxon>Tracheophyta</taxon>
        <taxon>Spermatophyta</taxon>
        <taxon>Magnoliopsida</taxon>
        <taxon>Liliopsida</taxon>
        <taxon>Zingiberales</taxon>
        <taxon>Musaceae</taxon>
        <taxon>Musa</taxon>
    </lineage>
</organism>
<protein>
    <submittedName>
        <fullName evidence="2">WD domain, G-beta repeat</fullName>
    </submittedName>
</protein>